<name>A0A9N9IEN6_9GLOM</name>
<comment type="caution">
    <text evidence="2">The sequence shown here is derived from an EMBL/GenBank/DDBJ whole genome shotgun (WGS) entry which is preliminary data.</text>
</comment>
<evidence type="ECO:0000313" key="3">
    <source>
        <dbReference type="Proteomes" id="UP000789342"/>
    </source>
</evidence>
<feature type="compositionally biased region" description="Polar residues" evidence="1">
    <location>
        <begin position="40"/>
        <end position="56"/>
    </location>
</feature>
<proteinExistence type="predicted"/>
<dbReference type="EMBL" id="CAJVPV010026028">
    <property type="protein sequence ID" value="CAG8730532.1"/>
    <property type="molecule type" value="Genomic_DNA"/>
</dbReference>
<gene>
    <name evidence="2" type="ORF">AMORRO_LOCUS13982</name>
</gene>
<feature type="compositionally biased region" description="Low complexity" evidence="1">
    <location>
        <begin position="131"/>
        <end position="143"/>
    </location>
</feature>
<sequence length="160" mass="17831">QLQQNPARNLNQRVHSAQSVIQQSADKKHENNATKLRVSILNQNTSNSGKNDQYEPTSPRELLNKAKSIAARKAKRDSRTFSLEEREQLKNNTFLTDAANVGDLTVLTSNDVTQKKDKRRTKLFSLDEIRSLGSMSPSVSSTSPIEKETEKVSTDESGTS</sequence>
<keyword evidence="3" id="KW-1185">Reference proteome</keyword>
<protein>
    <submittedName>
        <fullName evidence="2">3466_t:CDS:1</fullName>
    </submittedName>
</protein>
<feature type="region of interest" description="Disordered" evidence="1">
    <location>
        <begin position="1"/>
        <end position="63"/>
    </location>
</feature>
<evidence type="ECO:0000313" key="2">
    <source>
        <dbReference type="EMBL" id="CAG8730532.1"/>
    </source>
</evidence>
<feature type="compositionally biased region" description="Basic and acidic residues" evidence="1">
    <location>
        <begin position="145"/>
        <end position="154"/>
    </location>
</feature>
<feature type="non-terminal residue" evidence="2">
    <location>
        <position position="1"/>
    </location>
</feature>
<feature type="compositionally biased region" description="Polar residues" evidence="1">
    <location>
        <begin position="1"/>
        <end position="24"/>
    </location>
</feature>
<reference evidence="2" key="1">
    <citation type="submission" date="2021-06" db="EMBL/GenBank/DDBJ databases">
        <authorList>
            <person name="Kallberg Y."/>
            <person name="Tangrot J."/>
            <person name="Rosling A."/>
        </authorList>
    </citation>
    <scope>NUCLEOTIDE SEQUENCE</scope>
    <source>
        <strain evidence="2">CL551</strain>
    </source>
</reference>
<organism evidence="2 3">
    <name type="scientific">Acaulospora morrowiae</name>
    <dbReference type="NCBI Taxonomy" id="94023"/>
    <lineage>
        <taxon>Eukaryota</taxon>
        <taxon>Fungi</taxon>
        <taxon>Fungi incertae sedis</taxon>
        <taxon>Mucoromycota</taxon>
        <taxon>Glomeromycotina</taxon>
        <taxon>Glomeromycetes</taxon>
        <taxon>Diversisporales</taxon>
        <taxon>Acaulosporaceae</taxon>
        <taxon>Acaulospora</taxon>
    </lineage>
</organism>
<accession>A0A9N9IEN6</accession>
<dbReference type="AlphaFoldDB" id="A0A9N9IEN6"/>
<dbReference type="Proteomes" id="UP000789342">
    <property type="component" value="Unassembled WGS sequence"/>
</dbReference>
<feature type="non-terminal residue" evidence="2">
    <location>
        <position position="160"/>
    </location>
</feature>
<feature type="region of interest" description="Disordered" evidence="1">
    <location>
        <begin position="127"/>
        <end position="160"/>
    </location>
</feature>
<evidence type="ECO:0000256" key="1">
    <source>
        <dbReference type="SAM" id="MobiDB-lite"/>
    </source>
</evidence>